<name>A0A7W5BBC4_9BURK</name>
<keyword evidence="3" id="KW-1185">Reference proteome</keyword>
<evidence type="ECO:0000313" key="3">
    <source>
        <dbReference type="Proteomes" id="UP000541535"/>
    </source>
</evidence>
<organism evidence="2 3">
    <name type="scientific">Pseudoduganella violacea</name>
    <dbReference type="NCBI Taxonomy" id="1715466"/>
    <lineage>
        <taxon>Bacteria</taxon>
        <taxon>Pseudomonadati</taxon>
        <taxon>Pseudomonadota</taxon>
        <taxon>Betaproteobacteria</taxon>
        <taxon>Burkholderiales</taxon>
        <taxon>Oxalobacteraceae</taxon>
        <taxon>Telluria group</taxon>
        <taxon>Pseudoduganella</taxon>
    </lineage>
</organism>
<comment type="caution">
    <text evidence="2">The sequence shown here is derived from an EMBL/GenBank/DDBJ whole genome shotgun (WGS) entry which is preliminary data.</text>
</comment>
<dbReference type="RefSeq" id="WP_183441490.1">
    <property type="nucleotide sequence ID" value="NZ_JACHXD010000007.1"/>
</dbReference>
<evidence type="ECO:0000313" key="2">
    <source>
        <dbReference type="EMBL" id="MBB3119665.1"/>
    </source>
</evidence>
<protein>
    <recommendedName>
        <fullName evidence="4">DUF1640 domain-containing protein</fullName>
    </recommendedName>
</protein>
<feature type="transmembrane region" description="Helical" evidence="1">
    <location>
        <begin position="85"/>
        <end position="106"/>
    </location>
</feature>
<dbReference type="AlphaFoldDB" id="A0A7W5BBC4"/>
<reference evidence="2 3" key="1">
    <citation type="submission" date="2020-08" db="EMBL/GenBank/DDBJ databases">
        <title>Genomic Encyclopedia of Type Strains, Phase III (KMG-III): the genomes of soil and plant-associated and newly described type strains.</title>
        <authorList>
            <person name="Whitman W."/>
        </authorList>
    </citation>
    <scope>NUCLEOTIDE SEQUENCE [LARGE SCALE GENOMIC DNA]</scope>
    <source>
        <strain evidence="2 3">CECT 8897</strain>
    </source>
</reference>
<sequence length="109" mass="11784">MSAAAFDTHKYAKRLMDAGVTPAHADVQAETMGCMMAELAANTCVLEKHELRNAAQIDVFGARLDKAVAELSQKISETSQNSMRWTLSIGVAFGLIQTSALVLIIFKLV</sequence>
<proteinExistence type="predicted"/>
<evidence type="ECO:0008006" key="4">
    <source>
        <dbReference type="Google" id="ProtNLM"/>
    </source>
</evidence>
<keyword evidence="1" id="KW-0472">Membrane</keyword>
<keyword evidence="1" id="KW-0812">Transmembrane</keyword>
<gene>
    <name evidence="2" type="ORF">FHS03_002720</name>
</gene>
<accession>A0A7W5BBC4</accession>
<evidence type="ECO:0000256" key="1">
    <source>
        <dbReference type="SAM" id="Phobius"/>
    </source>
</evidence>
<keyword evidence="1" id="KW-1133">Transmembrane helix</keyword>
<dbReference type="EMBL" id="JACHXD010000007">
    <property type="protein sequence ID" value="MBB3119665.1"/>
    <property type="molecule type" value="Genomic_DNA"/>
</dbReference>
<dbReference type="Proteomes" id="UP000541535">
    <property type="component" value="Unassembled WGS sequence"/>
</dbReference>